<feature type="coiled-coil region" evidence="1">
    <location>
        <begin position="8"/>
        <end position="42"/>
    </location>
</feature>
<feature type="domain" description="CheW-like" evidence="2">
    <location>
        <begin position="46"/>
        <end position="186"/>
    </location>
</feature>
<sequence>MVYPLPMTAEAQARRASVQKRLSALEDEIVRLRRELTTLGADQRLPGLYLTVEVAGATALLPVEAVLEVVRLVAIEPLPGSAPHVRGTMLYRGTPAVVVDLAALLGVRREPDLDAHLVICGGARMVAVLVDRVRDLIESPVLVDGSSSGDASLEWDRSGLLAGLCRTPEGVRPLLRTTALLSVPEGA</sequence>
<name>A0A286NVE2_9BACT</name>
<dbReference type="EMBL" id="CP022163">
    <property type="protein sequence ID" value="ATB27105.1"/>
    <property type="molecule type" value="Genomic_DNA"/>
</dbReference>
<proteinExistence type="predicted"/>
<dbReference type="InterPro" id="IPR036061">
    <property type="entry name" value="CheW-like_dom_sf"/>
</dbReference>
<dbReference type="AlphaFoldDB" id="A0A286NVE2"/>
<dbReference type="GO" id="GO:0007165">
    <property type="term" value="P:signal transduction"/>
    <property type="evidence" value="ECO:0007669"/>
    <property type="project" value="InterPro"/>
</dbReference>
<gene>
    <name evidence="3" type="ORF">MEBOL_000540</name>
</gene>
<dbReference type="InterPro" id="IPR002545">
    <property type="entry name" value="CheW-lke_dom"/>
</dbReference>
<evidence type="ECO:0000313" key="3">
    <source>
        <dbReference type="EMBL" id="ATB27105.1"/>
    </source>
</evidence>
<dbReference type="SMART" id="SM00260">
    <property type="entry name" value="CheW"/>
    <property type="match status" value="1"/>
</dbReference>
<evidence type="ECO:0000256" key="1">
    <source>
        <dbReference type="SAM" id="Coils"/>
    </source>
</evidence>
<evidence type="ECO:0000259" key="2">
    <source>
        <dbReference type="PROSITE" id="PS50851"/>
    </source>
</evidence>
<dbReference type="Gene3D" id="2.40.50.180">
    <property type="entry name" value="CheA-289, Domain 4"/>
    <property type="match status" value="1"/>
</dbReference>
<keyword evidence="1" id="KW-0175">Coiled coil</keyword>
<dbReference type="PROSITE" id="PS50851">
    <property type="entry name" value="CHEW"/>
    <property type="match status" value="1"/>
</dbReference>
<accession>A0A286NVE2</accession>
<dbReference type="GO" id="GO:0006935">
    <property type="term" value="P:chemotaxis"/>
    <property type="evidence" value="ECO:0007669"/>
    <property type="project" value="InterPro"/>
</dbReference>
<reference evidence="3 4" key="1">
    <citation type="submission" date="2017-06" db="EMBL/GenBank/DDBJ databases">
        <authorList>
            <person name="Kim H.J."/>
            <person name="Triplett B.A."/>
        </authorList>
    </citation>
    <scope>NUCLEOTIDE SEQUENCE [LARGE SCALE GENOMIC DNA]</scope>
    <source>
        <strain evidence="3 4">DSM 14713</strain>
    </source>
</reference>
<evidence type="ECO:0000313" key="4">
    <source>
        <dbReference type="Proteomes" id="UP000217289"/>
    </source>
</evidence>
<keyword evidence="4" id="KW-1185">Reference proteome</keyword>
<dbReference type="SUPFAM" id="SSF50341">
    <property type="entry name" value="CheW-like"/>
    <property type="match status" value="1"/>
</dbReference>
<dbReference type="KEGG" id="mbd:MEBOL_000540"/>
<dbReference type="Pfam" id="PF01584">
    <property type="entry name" value="CheW"/>
    <property type="match status" value="1"/>
</dbReference>
<dbReference type="OrthoDB" id="5382403at2"/>
<dbReference type="Proteomes" id="UP000217289">
    <property type="component" value="Chromosome"/>
</dbReference>
<protein>
    <submittedName>
        <fullName evidence="3">Chemotaxis protein CheW</fullName>
    </submittedName>
</protein>
<organism evidence="3 4">
    <name type="scientific">Melittangium boletus DSM 14713</name>
    <dbReference type="NCBI Taxonomy" id="1294270"/>
    <lineage>
        <taxon>Bacteria</taxon>
        <taxon>Pseudomonadati</taxon>
        <taxon>Myxococcota</taxon>
        <taxon>Myxococcia</taxon>
        <taxon>Myxococcales</taxon>
        <taxon>Cystobacterineae</taxon>
        <taxon>Archangiaceae</taxon>
        <taxon>Melittangium</taxon>
    </lineage>
</organism>